<feature type="region of interest" description="Disordered" evidence="1">
    <location>
        <begin position="187"/>
        <end position="233"/>
    </location>
</feature>
<organism evidence="2 3">
    <name type="scientific">Armillaria tabescens</name>
    <name type="common">Ringless honey mushroom</name>
    <name type="synonym">Agaricus tabescens</name>
    <dbReference type="NCBI Taxonomy" id="1929756"/>
    <lineage>
        <taxon>Eukaryota</taxon>
        <taxon>Fungi</taxon>
        <taxon>Dikarya</taxon>
        <taxon>Basidiomycota</taxon>
        <taxon>Agaricomycotina</taxon>
        <taxon>Agaricomycetes</taxon>
        <taxon>Agaricomycetidae</taxon>
        <taxon>Agaricales</taxon>
        <taxon>Marasmiineae</taxon>
        <taxon>Physalacriaceae</taxon>
        <taxon>Desarmillaria</taxon>
    </lineage>
</organism>
<reference evidence="2" key="1">
    <citation type="submission" date="2023-06" db="EMBL/GenBank/DDBJ databases">
        <authorList>
            <consortium name="Lawrence Berkeley National Laboratory"/>
            <person name="Ahrendt S."/>
            <person name="Sahu N."/>
            <person name="Indic B."/>
            <person name="Wong-Bajracharya J."/>
            <person name="Merenyi Z."/>
            <person name="Ke H.-M."/>
            <person name="Monk M."/>
            <person name="Kocsube S."/>
            <person name="Drula E."/>
            <person name="Lipzen A."/>
            <person name="Balint B."/>
            <person name="Henrissat B."/>
            <person name="Andreopoulos B."/>
            <person name="Martin F.M."/>
            <person name="Harder C.B."/>
            <person name="Rigling D."/>
            <person name="Ford K.L."/>
            <person name="Foster G.D."/>
            <person name="Pangilinan J."/>
            <person name="Papanicolaou A."/>
            <person name="Barry K."/>
            <person name="LaButti K."/>
            <person name="Viragh M."/>
            <person name="Koriabine M."/>
            <person name="Yan M."/>
            <person name="Riley R."/>
            <person name="Champramary S."/>
            <person name="Plett K.L."/>
            <person name="Tsai I.J."/>
            <person name="Slot J."/>
            <person name="Sipos G."/>
            <person name="Plett J."/>
            <person name="Nagy L.G."/>
            <person name="Grigoriev I.V."/>
        </authorList>
    </citation>
    <scope>NUCLEOTIDE SEQUENCE</scope>
    <source>
        <strain evidence="2">CCBAS 213</strain>
    </source>
</reference>
<evidence type="ECO:0000313" key="2">
    <source>
        <dbReference type="EMBL" id="KAK0469933.1"/>
    </source>
</evidence>
<feature type="region of interest" description="Disordered" evidence="1">
    <location>
        <begin position="96"/>
        <end position="152"/>
    </location>
</feature>
<dbReference type="EMBL" id="JAUEPS010000001">
    <property type="protein sequence ID" value="KAK0469933.1"/>
    <property type="molecule type" value="Genomic_DNA"/>
</dbReference>
<dbReference type="RefSeq" id="XP_060339726.1">
    <property type="nucleotide sequence ID" value="XM_060470926.1"/>
</dbReference>
<comment type="caution">
    <text evidence="2">The sequence shown here is derived from an EMBL/GenBank/DDBJ whole genome shotgun (WGS) entry which is preliminary data.</text>
</comment>
<proteinExistence type="predicted"/>
<feature type="compositionally biased region" description="Basic residues" evidence="1">
    <location>
        <begin position="122"/>
        <end position="140"/>
    </location>
</feature>
<gene>
    <name evidence="2" type="ORF">EV420DRAFT_1497567</name>
</gene>
<evidence type="ECO:0000313" key="3">
    <source>
        <dbReference type="Proteomes" id="UP001175211"/>
    </source>
</evidence>
<accession>A0AA39TYD0</accession>
<dbReference type="GeneID" id="85354474"/>
<name>A0AA39TYD0_ARMTA</name>
<feature type="compositionally biased region" description="Polar residues" evidence="1">
    <location>
        <begin position="106"/>
        <end position="116"/>
    </location>
</feature>
<evidence type="ECO:0000256" key="1">
    <source>
        <dbReference type="SAM" id="MobiDB-lite"/>
    </source>
</evidence>
<protein>
    <submittedName>
        <fullName evidence="2">Uncharacterized protein</fullName>
    </submittedName>
</protein>
<feature type="compositionally biased region" description="Polar residues" evidence="1">
    <location>
        <begin position="214"/>
        <end position="227"/>
    </location>
</feature>
<dbReference type="AlphaFoldDB" id="A0AA39TYD0"/>
<dbReference type="Proteomes" id="UP001175211">
    <property type="component" value="Unassembled WGS sequence"/>
</dbReference>
<keyword evidence="3" id="KW-1185">Reference proteome</keyword>
<sequence>MSTGLSWEYSGSSLSGVPRAINEGVTVDPRSFCVSPGNTETALPLPTYFSAFGTGIDIDREYDDPFEEEDLERHLPTFTVSDGEASYLEDHSKWDESAGTPLASDQGLSVTPSTRRQSIKPVLKKSRTHRKKVPASRKHSLPSMTKAPLYSPNRSEISPYGLRATRNVTAKMNAIFQESLSASLELSDASRASHPKNASTSADTLEGELGAMGNQRTMFFRTQSSSRPLAPRN</sequence>